<protein>
    <submittedName>
        <fullName evidence="1">Uncharacterized protein</fullName>
    </submittedName>
</protein>
<dbReference type="AlphaFoldDB" id="A0A9D4JP63"/>
<sequence length="53" mass="5601">MEGEDVTWDTVVIPGVEDTLSLEVIQHQPVSINGSIHVISLASSTLSSFSTSS</sequence>
<accession>A0A9D4JP63</accession>
<comment type="caution">
    <text evidence="1">The sequence shown here is derived from an EMBL/GenBank/DDBJ whole genome shotgun (WGS) entry which is preliminary data.</text>
</comment>
<evidence type="ECO:0000313" key="2">
    <source>
        <dbReference type="Proteomes" id="UP000828390"/>
    </source>
</evidence>
<name>A0A9D4JP63_DREPO</name>
<gene>
    <name evidence="1" type="ORF">DPMN_143242</name>
</gene>
<reference evidence="1" key="1">
    <citation type="journal article" date="2019" name="bioRxiv">
        <title>The Genome of the Zebra Mussel, Dreissena polymorpha: A Resource for Invasive Species Research.</title>
        <authorList>
            <person name="McCartney M.A."/>
            <person name="Auch B."/>
            <person name="Kono T."/>
            <person name="Mallez S."/>
            <person name="Zhang Y."/>
            <person name="Obille A."/>
            <person name="Becker A."/>
            <person name="Abrahante J.E."/>
            <person name="Garbe J."/>
            <person name="Badalamenti J.P."/>
            <person name="Herman A."/>
            <person name="Mangelson H."/>
            <person name="Liachko I."/>
            <person name="Sullivan S."/>
            <person name="Sone E.D."/>
            <person name="Koren S."/>
            <person name="Silverstein K.A.T."/>
            <person name="Beckman K.B."/>
            <person name="Gohl D.M."/>
        </authorList>
    </citation>
    <scope>NUCLEOTIDE SEQUENCE</scope>
    <source>
        <strain evidence="1">Duluth1</strain>
        <tissue evidence="1">Whole animal</tissue>
    </source>
</reference>
<reference evidence="1" key="2">
    <citation type="submission" date="2020-11" db="EMBL/GenBank/DDBJ databases">
        <authorList>
            <person name="McCartney M.A."/>
            <person name="Auch B."/>
            <person name="Kono T."/>
            <person name="Mallez S."/>
            <person name="Becker A."/>
            <person name="Gohl D.M."/>
            <person name="Silverstein K.A.T."/>
            <person name="Koren S."/>
            <person name="Bechman K.B."/>
            <person name="Herman A."/>
            <person name="Abrahante J.E."/>
            <person name="Garbe J."/>
        </authorList>
    </citation>
    <scope>NUCLEOTIDE SEQUENCE</scope>
    <source>
        <strain evidence="1">Duluth1</strain>
        <tissue evidence="1">Whole animal</tissue>
    </source>
</reference>
<evidence type="ECO:0000313" key="1">
    <source>
        <dbReference type="EMBL" id="KAH3814732.1"/>
    </source>
</evidence>
<dbReference type="EMBL" id="JAIWYP010000006">
    <property type="protein sequence ID" value="KAH3814732.1"/>
    <property type="molecule type" value="Genomic_DNA"/>
</dbReference>
<proteinExistence type="predicted"/>
<keyword evidence="2" id="KW-1185">Reference proteome</keyword>
<dbReference type="Proteomes" id="UP000828390">
    <property type="component" value="Unassembled WGS sequence"/>
</dbReference>
<organism evidence="1 2">
    <name type="scientific">Dreissena polymorpha</name>
    <name type="common">Zebra mussel</name>
    <name type="synonym">Mytilus polymorpha</name>
    <dbReference type="NCBI Taxonomy" id="45954"/>
    <lineage>
        <taxon>Eukaryota</taxon>
        <taxon>Metazoa</taxon>
        <taxon>Spiralia</taxon>
        <taxon>Lophotrochozoa</taxon>
        <taxon>Mollusca</taxon>
        <taxon>Bivalvia</taxon>
        <taxon>Autobranchia</taxon>
        <taxon>Heteroconchia</taxon>
        <taxon>Euheterodonta</taxon>
        <taxon>Imparidentia</taxon>
        <taxon>Neoheterodontei</taxon>
        <taxon>Myida</taxon>
        <taxon>Dreissenoidea</taxon>
        <taxon>Dreissenidae</taxon>
        <taxon>Dreissena</taxon>
    </lineage>
</organism>